<dbReference type="EMBL" id="CALNXI010000057">
    <property type="protein sequence ID" value="CAH3017176.1"/>
    <property type="molecule type" value="Genomic_DNA"/>
</dbReference>
<dbReference type="InterPro" id="IPR043502">
    <property type="entry name" value="DNA/RNA_pol_sf"/>
</dbReference>
<evidence type="ECO:0000256" key="2">
    <source>
        <dbReference type="ARBA" id="ARBA00012417"/>
    </source>
</evidence>
<dbReference type="InterPro" id="IPR004868">
    <property type="entry name" value="DNA-dir_DNA_pol_B_mt/vir"/>
</dbReference>
<evidence type="ECO:0000256" key="8">
    <source>
        <dbReference type="ARBA" id="ARBA00049244"/>
    </source>
</evidence>
<keyword evidence="5" id="KW-0235">DNA replication</keyword>
<evidence type="ECO:0000256" key="1">
    <source>
        <dbReference type="ARBA" id="ARBA00005755"/>
    </source>
</evidence>
<feature type="non-terminal residue" evidence="10">
    <location>
        <position position="1"/>
    </location>
</feature>
<evidence type="ECO:0000313" key="11">
    <source>
        <dbReference type="Proteomes" id="UP001159427"/>
    </source>
</evidence>
<dbReference type="PANTHER" id="PTHR33568:SF3">
    <property type="entry name" value="DNA-DIRECTED DNA POLYMERASE"/>
    <property type="match status" value="1"/>
</dbReference>
<dbReference type="SUPFAM" id="SSF53098">
    <property type="entry name" value="Ribonuclease H-like"/>
    <property type="match status" value="1"/>
</dbReference>
<comment type="catalytic activity">
    <reaction evidence="8">
        <text>DNA(n) + a 2'-deoxyribonucleoside 5'-triphosphate = DNA(n+1) + diphosphate</text>
        <dbReference type="Rhea" id="RHEA:22508"/>
        <dbReference type="Rhea" id="RHEA-COMP:17339"/>
        <dbReference type="Rhea" id="RHEA-COMP:17340"/>
        <dbReference type="ChEBI" id="CHEBI:33019"/>
        <dbReference type="ChEBI" id="CHEBI:61560"/>
        <dbReference type="ChEBI" id="CHEBI:173112"/>
        <dbReference type="EC" id="2.7.7.7"/>
    </reaction>
</comment>
<protein>
    <recommendedName>
        <fullName evidence="2">DNA-directed DNA polymerase</fullName>
        <ecNumber evidence="2">2.7.7.7</ecNumber>
    </recommendedName>
</protein>
<keyword evidence="11" id="KW-1185">Reference proteome</keyword>
<evidence type="ECO:0000256" key="3">
    <source>
        <dbReference type="ARBA" id="ARBA00022679"/>
    </source>
</evidence>
<comment type="caution">
    <text evidence="10">The sequence shown here is derived from an EMBL/GenBank/DDBJ whole genome shotgun (WGS) entry which is preliminary data.</text>
</comment>
<dbReference type="EC" id="2.7.7.7" evidence="2"/>
<evidence type="ECO:0000259" key="9">
    <source>
        <dbReference type="Pfam" id="PF03175"/>
    </source>
</evidence>
<dbReference type="PANTHER" id="PTHR33568">
    <property type="entry name" value="DNA POLYMERASE"/>
    <property type="match status" value="1"/>
</dbReference>
<organism evidence="10 11">
    <name type="scientific">Porites evermanni</name>
    <dbReference type="NCBI Taxonomy" id="104178"/>
    <lineage>
        <taxon>Eukaryota</taxon>
        <taxon>Metazoa</taxon>
        <taxon>Cnidaria</taxon>
        <taxon>Anthozoa</taxon>
        <taxon>Hexacorallia</taxon>
        <taxon>Scleractinia</taxon>
        <taxon>Fungiina</taxon>
        <taxon>Poritidae</taxon>
        <taxon>Porites</taxon>
    </lineage>
</organism>
<keyword evidence="7" id="KW-0238">DNA-binding</keyword>
<feature type="domain" description="DNA-directed DNA polymerase family B mitochondria/virus" evidence="9">
    <location>
        <begin position="18"/>
        <end position="157"/>
    </location>
</feature>
<evidence type="ECO:0000256" key="6">
    <source>
        <dbReference type="ARBA" id="ARBA00022932"/>
    </source>
</evidence>
<comment type="similarity">
    <text evidence="1">Belongs to the DNA polymerase type-B family.</text>
</comment>
<dbReference type="SUPFAM" id="SSF56672">
    <property type="entry name" value="DNA/RNA polymerases"/>
    <property type="match status" value="1"/>
</dbReference>
<evidence type="ECO:0000256" key="4">
    <source>
        <dbReference type="ARBA" id="ARBA00022695"/>
    </source>
</evidence>
<keyword evidence="6" id="KW-0239">DNA-directed DNA polymerase</keyword>
<dbReference type="Pfam" id="PF03175">
    <property type="entry name" value="DNA_pol_B_2"/>
    <property type="match status" value="1"/>
</dbReference>
<gene>
    <name evidence="10" type="ORF">PEVE_00036110</name>
</gene>
<keyword evidence="3" id="KW-0808">Transferase</keyword>
<sequence length="405" mass="47372">LQELYDQGRVVEKRAEMLYFESGKLLFKDSMNFVNMGLDKFPATFHLCEMHKGFFPHKFNTPENFQCQGAYLPVDMYCPDDMPKKKREKFLAWHAEKVRENAIFVFQEELLNYCKSDVQFLKEGCLKFIEEFEEITEFNPPEESVTIAIACNLFWRRENLEEELIVLKPQNGWRGNQVNQCKVALEWLYFEDWKLRGVGCVRHGRNGGEQKVLTPAAVYFVDGYDSETTTVFEFQGCYYHGCPTCYKKRDLRRNCHLDRTVQEVYEARQRKLEMLRQAGCTVIEKWEKNQPPVTRILDMVEVLNPRDAFFGGRTGATTLYAKAEEGEEIKYADVMSLYPWFNKYKEYGVRFLLICTNPSDQNIHHYFGVALVNILAVEQLYHPVLPVRAGNKLTFPLCGACVEEE</sequence>
<keyword evidence="4" id="KW-0548">Nucleotidyltransferase</keyword>
<evidence type="ECO:0000256" key="5">
    <source>
        <dbReference type="ARBA" id="ARBA00022705"/>
    </source>
</evidence>
<evidence type="ECO:0000256" key="7">
    <source>
        <dbReference type="ARBA" id="ARBA00023125"/>
    </source>
</evidence>
<evidence type="ECO:0000313" key="10">
    <source>
        <dbReference type="EMBL" id="CAH3017176.1"/>
    </source>
</evidence>
<proteinExistence type="inferred from homology"/>
<dbReference type="Proteomes" id="UP001159427">
    <property type="component" value="Unassembled WGS sequence"/>
</dbReference>
<accession>A0ABN8LJD0</accession>
<name>A0ABN8LJD0_9CNID</name>
<dbReference type="InterPro" id="IPR012337">
    <property type="entry name" value="RNaseH-like_sf"/>
</dbReference>
<dbReference type="Gene3D" id="3.40.960.10">
    <property type="entry name" value="VSR Endonuclease"/>
    <property type="match status" value="1"/>
</dbReference>
<reference evidence="10 11" key="1">
    <citation type="submission" date="2022-05" db="EMBL/GenBank/DDBJ databases">
        <authorList>
            <consortium name="Genoscope - CEA"/>
            <person name="William W."/>
        </authorList>
    </citation>
    <scope>NUCLEOTIDE SEQUENCE [LARGE SCALE GENOMIC DNA]</scope>
</reference>